<feature type="domain" description="Inward rectifier potassium channel C-terminal" evidence="25">
    <location>
        <begin position="267"/>
        <end position="432"/>
    </location>
</feature>
<dbReference type="InterPro" id="IPR016449">
    <property type="entry name" value="K_chnl_inward-rec_Kir"/>
</dbReference>
<evidence type="ECO:0000256" key="22">
    <source>
        <dbReference type="SAM" id="MobiDB-lite"/>
    </source>
</evidence>
<dbReference type="PRINTS" id="PR01320">
    <property type="entry name" value="KIRCHANNEL"/>
</dbReference>
<evidence type="ECO:0000256" key="14">
    <source>
        <dbReference type="ARBA" id="ARBA00034430"/>
    </source>
</evidence>
<dbReference type="InterPro" id="IPR040445">
    <property type="entry name" value="Kir_TM"/>
</dbReference>
<evidence type="ECO:0000256" key="18">
    <source>
        <dbReference type="ARBA" id="ARBA00067902"/>
    </source>
</evidence>
<sequence>MYPCNLRLQDLQTPAAAVVAYRRTDGRTDRGRDPLPDRQHTSALGSTGKSPGFPGSTRRRGSVQEGEGAPQEVGGVSTGRGGVTAPYLDRMSSKAVQYSTVRSRALSVSIEGGQGSRKRHCVQKDGSCNVTFRHAPGEWGLYVTDIFTTLVEIRWRAMLLIFSLSYILSWLFFGLLFWVIALAHGDIQDPATEPCVDNVRSFTAAFLFSLETQTTIGYGFRGMTENCMVAIVVVTVQDVLSCFIDTIVIGIAVAKMASARKRAQTVGFSSCAVIGVRDGRMCLSWRVGDFRRNHIVEGTARAQLVRHTMFPTGRIAVSYRDLDLEHSDIILATPTTITHRIQRGSPLYGMSLKDLRNEDFELVVSFTYTGDSTGMLHQTRTSYTPADIRWGHGFQEMLRVKSRHYRVDYALFHNTVKMSAPVGSSEEQDRRKQPVQAPGDKPQTAGAPLANGQALEAPGTSGGLGDGEDKP</sequence>
<proteinExistence type="inferred from homology"/>
<dbReference type="Gene3D" id="2.60.40.1400">
    <property type="entry name" value="G protein-activated inward rectifier potassium channel 1"/>
    <property type="match status" value="1"/>
</dbReference>
<gene>
    <name evidence="26" type="ORF">MATL_G00000540</name>
</gene>
<evidence type="ECO:0000256" key="11">
    <source>
        <dbReference type="ARBA" id="ARBA00023065"/>
    </source>
</evidence>
<dbReference type="PANTHER" id="PTHR11767">
    <property type="entry name" value="INWARD RECTIFIER POTASSIUM CHANNEL"/>
    <property type="match status" value="1"/>
</dbReference>
<keyword evidence="27" id="KW-1185">Reference proteome</keyword>
<dbReference type="FunFam" id="1.10.287.70:FF:000063">
    <property type="entry name" value="ATP-sensitive inward rectifier potassium channel 14"/>
    <property type="match status" value="1"/>
</dbReference>
<keyword evidence="13 21" id="KW-0407">Ion channel</keyword>
<dbReference type="Gene3D" id="1.10.287.70">
    <property type="match status" value="1"/>
</dbReference>
<feature type="domain" description="Potassium channel inwardly rectifying transmembrane" evidence="24">
    <location>
        <begin position="122"/>
        <end position="258"/>
    </location>
</feature>
<dbReference type="EMBL" id="JAFDVH010000001">
    <property type="protein sequence ID" value="KAG7491207.1"/>
    <property type="molecule type" value="Genomic_DNA"/>
</dbReference>
<keyword evidence="3 21" id="KW-0813">Transport</keyword>
<dbReference type="GO" id="GO:0007399">
    <property type="term" value="P:nervous system development"/>
    <property type="evidence" value="ECO:0007669"/>
    <property type="project" value="UniProtKB-ARBA"/>
</dbReference>
<evidence type="ECO:0000256" key="1">
    <source>
        <dbReference type="ARBA" id="ARBA00004141"/>
    </source>
</evidence>
<comment type="similarity">
    <text evidence="16">Belongs to the inward rectifier-type potassium channel (TC 1.A.2.1) family. KCNJ16 subfamily.</text>
</comment>
<evidence type="ECO:0000256" key="6">
    <source>
        <dbReference type="ARBA" id="ARBA00022553"/>
    </source>
</evidence>
<evidence type="ECO:0000256" key="13">
    <source>
        <dbReference type="ARBA" id="ARBA00023303"/>
    </source>
</evidence>
<evidence type="ECO:0000256" key="8">
    <source>
        <dbReference type="ARBA" id="ARBA00022882"/>
    </source>
</evidence>
<evidence type="ECO:0000256" key="17">
    <source>
        <dbReference type="ARBA" id="ARBA00063171"/>
    </source>
</evidence>
<feature type="compositionally biased region" description="Basic and acidic residues" evidence="22">
    <location>
        <begin position="23"/>
        <end position="40"/>
    </location>
</feature>
<evidence type="ECO:0000256" key="3">
    <source>
        <dbReference type="ARBA" id="ARBA00022448"/>
    </source>
</evidence>
<evidence type="ECO:0000256" key="21">
    <source>
        <dbReference type="RuleBase" id="RU003822"/>
    </source>
</evidence>
<feature type="transmembrane region" description="Helical" evidence="23">
    <location>
        <begin position="157"/>
        <end position="180"/>
    </location>
</feature>
<dbReference type="GO" id="GO:0005242">
    <property type="term" value="F:inward rectifier potassium channel activity"/>
    <property type="evidence" value="ECO:0007669"/>
    <property type="project" value="InterPro"/>
</dbReference>
<evidence type="ECO:0000256" key="10">
    <source>
        <dbReference type="ARBA" id="ARBA00022989"/>
    </source>
</evidence>
<organism evidence="26 27">
    <name type="scientific">Megalops atlanticus</name>
    <name type="common">Tarpon</name>
    <name type="synonym">Clupea gigantea</name>
    <dbReference type="NCBI Taxonomy" id="7932"/>
    <lineage>
        <taxon>Eukaryota</taxon>
        <taxon>Metazoa</taxon>
        <taxon>Chordata</taxon>
        <taxon>Craniata</taxon>
        <taxon>Vertebrata</taxon>
        <taxon>Euteleostomi</taxon>
        <taxon>Actinopterygii</taxon>
        <taxon>Neopterygii</taxon>
        <taxon>Teleostei</taxon>
        <taxon>Elopiformes</taxon>
        <taxon>Megalopidae</taxon>
        <taxon>Megalops</taxon>
    </lineage>
</organism>
<evidence type="ECO:0000256" key="16">
    <source>
        <dbReference type="ARBA" id="ARBA00060864"/>
    </source>
</evidence>
<dbReference type="PANTHER" id="PTHR11767:SF24">
    <property type="entry name" value="INWARD RECTIFIER POTASSIUM CHANNEL 16"/>
    <property type="match status" value="1"/>
</dbReference>
<evidence type="ECO:0000256" key="19">
    <source>
        <dbReference type="ARBA" id="ARBA00080035"/>
    </source>
</evidence>
<dbReference type="Pfam" id="PF17655">
    <property type="entry name" value="IRK_C"/>
    <property type="match status" value="1"/>
</dbReference>
<evidence type="ECO:0000313" key="27">
    <source>
        <dbReference type="Proteomes" id="UP001046870"/>
    </source>
</evidence>
<dbReference type="SUPFAM" id="SSF81324">
    <property type="entry name" value="Voltage-gated potassium channels"/>
    <property type="match status" value="1"/>
</dbReference>
<dbReference type="AlphaFoldDB" id="A0A9D3QFJ6"/>
<comment type="catalytic activity">
    <reaction evidence="14">
        <text>K(+)(in) = K(+)(out)</text>
        <dbReference type="Rhea" id="RHEA:29463"/>
        <dbReference type="ChEBI" id="CHEBI:29103"/>
    </reaction>
</comment>
<keyword evidence="12 23" id="KW-0472">Membrane</keyword>
<evidence type="ECO:0000256" key="12">
    <source>
        <dbReference type="ARBA" id="ARBA00023136"/>
    </source>
</evidence>
<evidence type="ECO:0000256" key="20">
    <source>
        <dbReference type="ARBA" id="ARBA00080884"/>
    </source>
</evidence>
<evidence type="ECO:0000256" key="2">
    <source>
        <dbReference type="ARBA" id="ARBA00004187"/>
    </source>
</evidence>
<dbReference type="GO" id="GO:1990573">
    <property type="term" value="P:potassium ion import across plasma membrane"/>
    <property type="evidence" value="ECO:0007669"/>
    <property type="project" value="TreeGrafter"/>
</dbReference>
<reference evidence="26" key="1">
    <citation type="submission" date="2021-01" db="EMBL/GenBank/DDBJ databases">
        <authorList>
            <person name="Zahm M."/>
            <person name="Roques C."/>
            <person name="Cabau C."/>
            <person name="Klopp C."/>
            <person name="Donnadieu C."/>
            <person name="Jouanno E."/>
            <person name="Lampietro C."/>
            <person name="Louis A."/>
            <person name="Herpin A."/>
            <person name="Echchiki A."/>
            <person name="Berthelot C."/>
            <person name="Parey E."/>
            <person name="Roest-Crollius H."/>
            <person name="Braasch I."/>
            <person name="Postlethwait J."/>
            <person name="Bobe J."/>
            <person name="Montfort J."/>
            <person name="Bouchez O."/>
            <person name="Begum T."/>
            <person name="Mejri S."/>
            <person name="Adams A."/>
            <person name="Chen W.-J."/>
            <person name="Guiguen Y."/>
        </authorList>
    </citation>
    <scope>NUCLEOTIDE SEQUENCE</scope>
    <source>
        <strain evidence="26">YG-15Mar2019-1</strain>
        <tissue evidence="26">Brain</tissue>
    </source>
</reference>
<evidence type="ECO:0000259" key="25">
    <source>
        <dbReference type="Pfam" id="PF17655"/>
    </source>
</evidence>
<dbReference type="GO" id="GO:0034702">
    <property type="term" value="C:monoatomic ion channel complex"/>
    <property type="evidence" value="ECO:0007669"/>
    <property type="project" value="UniProtKB-KW"/>
</dbReference>
<keyword evidence="6" id="KW-0597">Phosphoprotein</keyword>
<dbReference type="GO" id="GO:0016323">
    <property type="term" value="C:basolateral plasma membrane"/>
    <property type="evidence" value="ECO:0007669"/>
    <property type="project" value="UniProtKB-SubCell"/>
</dbReference>
<dbReference type="FunFam" id="2.60.40.1400:FF:000003">
    <property type="entry name" value="Potassium voltage-gated channel subfamily J member 16"/>
    <property type="match status" value="1"/>
</dbReference>
<accession>A0A9D3QFJ6</accession>
<keyword evidence="5 21" id="KW-0633">Potassium transport</keyword>
<dbReference type="Proteomes" id="UP001046870">
    <property type="component" value="Chromosome 1"/>
</dbReference>
<dbReference type="GO" id="GO:0034765">
    <property type="term" value="P:regulation of monoatomic ion transmembrane transport"/>
    <property type="evidence" value="ECO:0007669"/>
    <property type="project" value="TreeGrafter"/>
</dbReference>
<dbReference type="SUPFAM" id="SSF81296">
    <property type="entry name" value="E set domains"/>
    <property type="match status" value="1"/>
</dbReference>
<keyword evidence="10 23" id="KW-1133">Transmembrane helix</keyword>
<feature type="transmembrane region" description="Helical" evidence="23">
    <location>
        <begin position="228"/>
        <end position="254"/>
    </location>
</feature>
<evidence type="ECO:0000256" key="5">
    <source>
        <dbReference type="ARBA" id="ARBA00022538"/>
    </source>
</evidence>
<comment type="caution">
    <text evidence="26">The sequence shown here is derived from an EMBL/GenBank/DDBJ whole genome shotgun (WGS) entry which is preliminary data.</text>
</comment>
<dbReference type="InterPro" id="IPR013518">
    <property type="entry name" value="K_chnl_inward-rec_Kir_cyto"/>
</dbReference>
<name>A0A9D3QFJ6_MEGAT</name>
<evidence type="ECO:0000256" key="23">
    <source>
        <dbReference type="SAM" id="Phobius"/>
    </source>
</evidence>
<evidence type="ECO:0000256" key="15">
    <source>
        <dbReference type="ARBA" id="ARBA00055471"/>
    </source>
</evidence>
<comment type="function">
    <text evidence="15">Inward rectifier potassium channels are characterized by a greater tendency to allow potassium to flow into the cell rather than out of it. Their voltage dependence is regulated by the concentration of extracellular potassium; as external potassium is raised, the voltage range of the channel opening shifts to more positive voltages. The inward rectification is mainly due to the blockage of outward current by internal magnesium. KCNJ16 may be involved in the regulation of fluid and pH balance. In the kidney, together with KCNJ10, mediates basolateral K(+) recycling in distal tubules; this process is critical for Na(+) reabsorption at the tubules.</text>
</comment>
<feature type="region of interest" description="Disordered" evidence="22">
    <location>
        <begin position="420"/>
        <end position="471"/>
    </location>
</feature>
<keyword evidence="9 21" id="KW-0630">Potassium</keyword>
<keyword evidence="4" id="KW-1003">Cell membrane</keyword>
<dbReference type="InterPro" id="IPR014756">
    <property type="entry name" value="Ig_E-set"/>
</dbReference>
<evidence type="ECO:0000259" key="24">
    <source>
        <dbReference type="Pfam" id="PF01007"/>
    </source>
</evidence>
<evidence type="ECO:0000256" key="7">
    <source>
        <dbReference type="ARBA" id="ARBA00022692"/>
    </source>
</evidence>
<comment type="subcellular location">
    <subcellularLocation>
        <location evidence="2">Basolateral cell membrane</location>
    </subcellularLocation>
    <subcellularLocation>
        <location evidence="1 21">Membrane</location>
        <topology evidence="1 21">Multi-pass membrane protein</topology>
    </subcellularLocation>
</comment>
<evidence type="ECO:0000313" key="26">
    <source>
        <dbReference type="EMBL" id="KAG7491207.1"/>
    </source>
</evidence>
<dbReference type="Pfam" id="PF01007">
    <property type="entry name" value="IRK"/>
    <property type="match status" value="1"/>
</dbReference>
<dbReference type="InterPro" id="IPR041647">
    <property type="entry name" value="IRK_C"/>
</dbReference>
<keyword evidence="11 21" id="KW-0406">Ion transport</keyword>
<keyword evidence="7 21" id="KW-0812">Transmembrane</keyword>
<keyword evidence="8 21" id="KW-0851">Voltage-gated channel</keyword>
<dbReference type="OrthoDB" id="273257at2759"/>
<protein>
    <recommendedName>
        <fullName evidence="18">Inward rectifier potassium channel 16</fullName>
    </recommendedName>
    <alternativeName>
        <fullName evidence="20">Inward rectifier K(+) channel Kir5.1</fullName>
    </alternativeName>
    <alternativeName>
        <fullName evidence="19">Potassium channel, inwardly rectifying subfamily J member 16</fullName>
    </alternativeName>
</protein>
<evidence type="ECO:0000256" key="9">
    <source>
        <dbReference type="ARBA" id="ARBA00022958"/>
    </source>
</evidence>
<feature type="region of interest" description="Disordered" evidence="22">
    <location>
        <begin position="23"/>
        <end position="81"/>
    </location>
</feature>
<evidence type="ECO:0000256" key="4">
    <source>
        <dbReference type="ARBA" id="ARBA00022475"/>
    </source>
</evidence>
<comment type="subunit">
    <text evidence="17">It forms heteromeric channels with Kir4.1/KCNJ10; this interaction is required for KCNJ16 localization to the basolateral membrane in kidney cells. As a heteromer with KCNJ10, may interact with MAGI1; this interaction may facilitate KCNJ10/KCNJ16 potassium channel expression at the basolateral membrane in kidney cells. May form heteromers with Kir2.1/KCNJ2. Can form heteromeric channels with Kir4.2/KCNJ15.</text>
</comment>